<keyword evidence="5" id="KW-1185">Reference proteome</keyword>
<dbReference type="PANTHER" id="PTHR43578:SF3">
    <property type="entry name" value="NADH-QUINONE OXIDOREDUCTASE SUBUNIT F"/>
    <property type="match status" value="1"/>
</dbReference>
<gene>
    <name evidence="4" type="ORF">WMG39_12920</name>
</gene>
<organism evidence="4 5">
    <name type="scientific">Microcoleus anatoxicus PTRS2</name>
    <dbReference type="NCBI Taxonomy" id="2705321"/>
    <lineage>
        <taxon>Bacteria</taxon>
        <taxon>Bacillati</taxon>
        <taxon>Cyanobacteriota</taxon>
        <taxon>Cyanophyceae</taxon>
        <taxon>Oscillatoriophycideae</taxon>
        <taxon>Oscillatoriales</taxon>
        <taxon>Microcoleaceae</taxon>
        <taxon>Microcoleus</taxon>
        <taxon>Microcoleus anatoxicus</taxon>
    </lineage>
</organism>
<dbReference type="RefSeq" id="WP_340517963.1">
    <property type="nucleotide sequence ID" value="NZ_JBBLXS010000146.1"/>
</dbReference>
<evidence type="ECO:0000313" key="4">
    <source>
        <dbReference type="EMBL" id="MEK0185738.1"/>
    </source>
</evidence>
<dbReference type="InterPro" id="IPR036249">
    <property type="entry name" value="Thioredoxin-like_sf"/>
</dbReference>
<comment type="caution">
    <text evidence="4">The sequence shown here is derived from an EMBL/GenBank/DDBJ whole genome shotgun (WGS) entry which is preliminary data.</text>
</comment>
<accession>A0ABU8YNJ9</accession>
<dbReference type="Gene3D" id="3.40.30.10">
    <property type="entry name" value="Glutaredoxin"/>
    <property type="match status" value="1"/>
</dbReference>
<keyword evidence="2" id="KW-0408">Iron</keyword>
<proteinExistence type="predicted"/>
<dbReference type="CDD" id="cd02980">
    <property type="entry name" value="TRX_Fd_family"/>
    <property type="match status" value="1"/>
</dbReference>
<name>A0ABU8YNJ9_9CYAN</name>
<keyword evidence="3" id="KW-0411">Iron-sulfur</keyword>
<dbReference type="SUPFAM" id="SSF52833">
    <property type="entry name" value="Thioredoxin-like"/>
    <property type="match status" value="1"/>
</dbReference>
<evidence type="ECO:0000256" key="3">
    <source>
        <dbReference type="ARBA" id="ARBA00023014"/>
    </source>
</evidence>
<dbReference type="Proteomes" id="UP001384579">
    <property type="component" value="Unassembled WGS sequence"/>
</dbReference>
<sequence length="107" mass="11773">MLESDAKKPESPPEVRCVLVCQHQSCLRNGSAAVLAAFEAHPVSGVKVEASGCQGQCNTGPTVRVTPDEIWYCRVKVSDVPRIVEEHLLEGKPVKALFNPRIHLYYS</sequence>
<evidence type="ECO:0000256" key="1">
    <source>
        <dbReference type="ARBA" id="ARBA00022723"/>
    </source>
</evidence>
<evidence type="ECO:0000256" key="2">
    <source>
        <dbReference type="ARBA" id="ARBA00023004"/>
    </source>
</evidence>
<evidence type="ECO:0000313" key="5">
    <source>
        <dbReference type="Proteomes" id="UP001384579"/>
    </source>
</evidence>
<dbReference type="PANTHER" id="PTHR43578">
    <property type="entry name" value="NADH-QUINONE OXIDOREDUCTASE SUBUNIT F"/>
    <property type="match status" value="1"/>
</dbReference>
<dbReference type="EMBL" id="JBBLXS010000146">
    <property type="protein sequence ID" value="MEK0185738.1"/>
    <property type="molecule type" value="Genomic_DNA"/>
</dbReference>
<reference evidence="4 5" key="1">
    <citation type="journal article" date="2020" name="Harmful Algae">
        <title>Molecular and morphological characterization of a novel dihydroanatoxin-a producing Microcoleus species (cyanobacteria) from the Russian River, California, USA.</title>
        <authorList>
            <person name="Conklin K.Y."/>
            <person name="Stancheva R."/>
            <person name="Otten T.G."/>
            <person name="Fadness R."/>
            <person name="Boyer G.L."/>
            <person name="Read B."/>
            <person name="Zhang X."/>
            <person name="Sheath R.G."/>
        </authorList>
    </citation>
    <scope>NUCLEOTIDE SEQUENCE [LARGE SCALE GENOMIC DNA]</scope>
    <source>
        <strain evidence="4 5">PTRS2</strain>
    </source>
</reference>
<keyword evidence="1" id="KW-0479">Metal-binding</keyword>
<protein>
    <submittedName>
        <fullName evidence="4">(2Fe-2S) ferredoxin domain-containing protein</fullName>
    </submittedName>
</protein>